<evidence type="ECO:0000256" key="3">
    <source>
        <dbReference type="SAM" id="MobiDB-lite"/>
    </source>
</evidence>
<dbReference type="EMBL" id="UYRS01018891">
    <property type="protein sequence ID" value="VDK41026.1"/>
    <property type="molecule type" value="Genomic_DNA"/>
</dbReference>
<evidence type="ECO:0000256" key="1">
    <source>
        <dbReference type="ARBA" id="ARBA00022443"/>
    </source>
</evidence>
<gene>
    <name evidence="5" type="ORF">TASK_LOCUS8788</name>
</gene>
<evidence type="ECO:0000313" key="7">
    <source>
        <dbReference type="WBParaSite" id="TASK_0000878701-mRNA-1"/>
    </source>
</evidence>
<dbReference type="OrthoDB" id="10255964at2759"/>
<feature type="domain" description="SH3" evidence="4">
    <location>
        <begin position="1"/>
        <end position="57"/>
    </location>
</feature>
<proteinExistence type="predicted"/>
<dbReference type="PANTHER" id="PTHR14167:SF116">
    <property type="entry name" value="CAP, ISOFORM AC"/>
    <property type="match status" value="1"/>
</dbReference>
<dbReference type="InterPro" id="IPR001452">
    <property type="entry name" value="SH3_domain"/>
</dbReference>
<accession>A0A0R3WDE7</accession>
<feature type="compositionally biased region" description="Polar residues" evidence="3">
    <location>
        <begin position="365"/>
        <end position="380"/>
    </location>
</feature>
<feature type="compositionally biased region" description="Polar residues" evidence="3">
    <location>
        <begin position="158"/>
        <end position="188"/>
    </location>
</feature>
<dbReference type="InterPro" id="IPR050384">
    <property type="entry name" value="Endophilin_SH3RF"/>
</dbReference>
<feature type="region of interest" description="Disordered" evidence="3">
    <location>
        <begin position="50"/>
        <end position="76"/>
    </location>
</feature>
<dbReference type="Proteomes" id="UP000282613">
    <property type="component" value="Unassembled WGS sequence"/>
</dbReference>
<feature type="compositionally biased region" description="Basic and acidic residues" evidence="3">
    <location>
        <begin position="228"/>
        <end position="243"/>
    </location>
</feature>
<dbReference type="InterPro" id="IPR036028">
    <property type="entry name" value="SH3-like_dom_sf"/>
</dbReference>
<feature type="region of interest" description="Disordered" evidence="3">
    <location>
        <begin position="515"/>
        <end position="547"/>
    </location>
</feature>
<dbReference type="WBParaSite" id="TASK_0000878701-mRNA-1">
    <property type="protein sequence ID" value="TASK_0000878701-mRNA-1"/>
    <property type="gene ID" value="TASK_0000878701"/>
</dbReference>
<evidence type="ECO:0000313" key="6">
    <source>
        <dbReference type="Proteomes" id="UP000282613"/>
    </source>
</evidence>
<dbReference type="PRINTS" id="PR00452">
    <property type="entry name" value="SH3DOMAIN"/>
</dbReference>
<feature type="domain" description="SH3" evidence="4">
    <location>
        <begin position="79"/>
        <end position="142"/>
    </location>
</feature>
<keyword evidence="1 2" id="KW-0728">SH3 domain</keyword>
<evidence type="ECO:0000256" key="2">
    <source>
        <dbReference type="PROSITE-ProRule" id="PRU00192"/>
    </source>
</evidence>
<dbReference type="PROSITE" id="PS50002">
    <property type="entry name" value="SH3"/>
    <property type="match status" value="2"/>
</dbReference>
<reference evidence="7" key="1">
    <citation type="submission" date="2017-02" db="UniProtKB">
        <authorList>
            <consortium name="WormBaseParasite"/>
        </authorList>
    </citation>
    <scope>IDENTIFICATION</scope>
</reference>
<protein>
    <submittedName>
        <fullName evidence="7">SH3 domain-containing kinase-binding protein 1</fullName>
    </submittedName>
</protein>
<dbReference type="CDD" id="cd11873">
    <property type="entry name" value="SH3_CD2AP-like_1"/>
    <property type="match status" value="1"/>
</dbReference>
<reference evidence="5 6" key="2">
    <citation type="submission" date="2018-11" db="EMBL/GenBank/DDBJ databases">
        <authorList>
            <consortium name="Pathogen Informatics"/>
        </authorList>
    </citation>
    <scope>NUCLEOTIDE SEQUENCE [LARGE SCALE GENOMIC DNA]</scope>
</reference>
<feature type="compositionally biased region" description="Polar residues" evidence="3">
    <location>
        <begin position="536"/>
        <end position="547"/>
    </location>
</feature>
<dbReference type="AlphaFoldDB" id="A0A0R3WDE7"/>
<sequence length="547" mass="61011">MEVQVEYDYTAEERDELTLKQGDIVTNVSQFEEGWYIGTFNGREGVFPDNFVRPQESHKTQMPPGASSPLPPSANISNKASDYVKVAYRYNPEQSDELQLEVKDFIRVLSRDLPEDGWWRGVNLRTNKTGVFPDNFVRTADANDPEFKRALADYRTKMGSSMQRTQNGGSLSGRTVQNDILASPTGSRHPSKRTDLSGSSPADSDRLAGKRPQNRAAASINSTAMTRTDGRTAVKSEASRSGRTEPATQKTNGASFPPNRKNSISKPEYETASAKANANANKYRCELTYYFISYVFTASFSRHLCQLVDIHLVRRTFKRIVRDRQFENKRNTELTGRGTSKVGIADWRAHKVICNVFPVKTDKPGSSLTRLDPNRSSEGTPRNMGDLQSLVQEQQERLGAYAEQLESFTRTIDSIRREQREHAEDVAAQLSEINKKLAAVKTAQANDRAGVAKSLKLITDHLRSLTEELDEVKKLQSNDVVELNRIKKVVLDMDSRTMLSGVGMTGAGEEYNGQLPDLNDIINGHNSSDPYPLSRSHASSKPPTGPR</sequence>
<evidence type="ECO:0000313" key="5">
    <source>
        <dbReference type="EMBL" id="VDK41026.1"/>
    </source>
</evidence>
<dbReference type="STRING" id="60517.A0A0R3WDE7"/>
<feature type="region of interest" description="Disordered" evidence="3">
    <location>
        <begin position="158"/>
        <end position="268"/>
    </location>
</feature>
<name>A0A0R3WDE7_TAEAS</name>
<organism evidence="7">
    <name type="scientific">Taenia asiatica</name>
    <name type="common">Asian tapeworm</name>
    <dbReference type="NCBI Taxonomy" id="60517"/>
    <lineage>
        <taxon>Eukaryota</taxon>
        <taxon>Metazoa</taxon>
        <taxon>Spiralia</taxon>
        <taxon>Lophotrochozoa</taxon>
        <taxon>Platyhelminthes</taxon>
        <taxon>Cestoda</taxon>
        <taxon>Eucestoda</taxon>
        <taxon>Cyclophyllidea</taxon>
        <taxon>Taeniidae</taxon>
        <taxon>Taenia</taxon>
    </lineage>
</organism>
<feature type="compositionally biased region" description="Polar residues" evidence="3">
    <location>
        <begin position="246"/>
        <end position="265"/>
    </location>
</feature>
<feature type="region of interest" description="Disordered" evidence="3">
    <location>
        <begin position="365"/>
        <end position="384"/>
    </location>
</feature>
<keyword evidence="6" id="KW-1185">Reference proteome</keyword>
<dbReference type="Pfam" id="PF00018">
    <property type="entry name" value="SH3_1"/>
    <property type="match status" value="1"/>
</dbReference>
<dbReference type="SUPFAM" id="SSF50044">
    <property type="entry name" value="SH3-domain"/>
    <property type="match status" value="2"/>
</dbReference>
<dbReference type="Pfam" id="PF14604">
    <property type="entry name" value="SH3_9"/>
    <property type="match status" value="1"/>
</dbReference>
<dbReference type="Gene3D" id="2.30.30.40">
    <property type="entry name" value="SH3 Domains"/>
    <property type="match status" value="2"/>
</dbReference>
<evidence type="ECO:0000259" key="4">
    <source>
        <dbReference type="PROSITE" id="PS50002"/>
    </source>
</evidence>
<dbReference type="SMART" id="SM00326">
    <property type="entry name" value="SH3"/>
    <property type="match status" value="2"/>
</dbReference>
<dbReference type="PANTHER" id="PTHR14167">
    <property type="entry name" value="SH3 DOMAIN-CONTAINING"/>
    <property type="match status" value="1"/>
</dbReference>